<gene>
    <name evidence="1" type="ORF">E4U43_003277</name>
</gene>
<reference evidence="1" key="1">
    <citation type="journal article" date="2020" name="bioRxiv">
        <title>Whole genome comparisons of ergot fungi reveals the divergence and evolution of species within the genus Claviceps are the result of varying mechanisms driving genome evolution and host range expansion.</title>
        <authorList>
            <person name="Wyka S.A."/>
            <person name="Mondo S.J."/>
            <person name="Liu M."/>
            <person name="Dettman J."/>
            <person name="Nalam V."/>
            <person name="Broders K.D."/>
        </authorList>
    </citation>
    <scope>NUCLEOTIDE SEQUENCE</scope>
    <source>
        <strain evidence="1">CCC 602</strain>
    </source>
</reference>
<name>A0A9P7N501_9HYPO</name>
<organism evidence="1 2">
    <name type="scientific">Claviceps pusilla</name>
    <dbReference type="NCBI Taxonomy" id="123648"/>
    <lineage>
        <taxon>Eukaryota</taxon>
        <taxon>Fungi</taxon>
        <taxon>Dikarya</taxon>
        <taxon>Ascomycota</taxon>
        <taxon>Pezizomycotina</taxon>
        <taxon>Sordariomycetes</taxon>
        <taxon>Hypocreomycetidae</taxon>
        <taxon>Hypocreales</taxon>
        <taxon>Clavicipitaceae</taxon>
        <taxon>Claviceps</taxon>
    </lineage>
</organism>
<dbReference type="Proteomes" id="UP000748025">
    <property type="component" value="Unassembled WGS sequence"/>
</dbReference>
<keyword evidence="2" id="KW-1185">Reference proteome</keyword>
<comment type="caution">
    <text evidence="1">The sequence shown here is derived from an EMBL/GenBank/DDBJ whole genome shotgun (WGS) entry which is preliminary data.</text>
</comment>
<proteinExistence type="predicted"/>
<dbReference type="AlphaFoldDB" id="A0A9P7N501"/>
<evidence type="ECO:0000313" key="1">
    <source>
        <dbReference type="EMBL" id="KAG5994243.1"/>
    </source>
</evidence>
<accession>A0A9P7N501</accession>
<evidence type="ECO:0000313" key="2">
    <source>
        <dbReference type="Proteomes" id="UP000748025"/>
    </source>
</evidence>
<sequence length="71" mass="7690">MPMQLQLQIKGIESLTLKQDGSRRSGHAGQLWGVSAVPLVAARPAHNGTCGRHLRATVSRRRHLGATPVEQ</sequence>
<protein>
    <submittedName>
        <fullName evidence="1">Uncharacterized protein</fullName>
    </submittedName>
</protein>
<dbReference type="EMBL" id="SRPW01002258">
    <property type="protein sequence ID" value="KAG5994243.1"/>
    <property type="molecule type" value="Genomic_DNA"/>
</dbReference>